<protein>
    <submittedName>
        <fullName evidence="1">Uncharacterized protein</fullName>
    </submittedName>
</protein>
<gene>
    <name evidence="1" type="ORF">I6H45_04095</name>
</gene>
<dbReference type="Proteomes" id="UP000595276">
    <property type="component" value="Chromosome"/>
</dbReference>
<reference evidence="1 2" key="1">
    <citation type="submission" date="2020-12" db="EMBL/GenBank/DDBJ databases">
        <title>FDA dAtabase for Regulatory Grade micrObial Sequences (FDA-ARGOS): Supporting development and validation of Infectious Disease Dx tests.</title>
        <authorList>
            <person name="Sproer C."/>
            <person name="Gronow S."/>
            <person name="Severitt S."/>
            <person name="Schroder I."/>
            <person name="Tallon L."/>
            <person name="Sadzewicz L."/>
            <person name="Zhao X."/>
            <person name="Boylan J."/>
            <person name="Ott S."/>
            <person name="Bowen H."/>
            <person name="Vavikolanu K."/>
            <person name="Mehta A."/>
            <person name="Aluvathingal J."/>
            <person name="Nadendla S."/>
            <person name="Lowell S."/>
            <person name="Myers T."/>
            <person name="Yan Y."/>
            <person name="Sichtig H."/>
        </authorList>
    </citation>
    <scope>NUCLEOTIDE SEQUENCE [LARGE SCALE GENOMIC DNA]</scope>
    <source>
        <strain evidence="1 2">FDAARGOS_988</strain>
    </source>
</reference>
<dbReference type="EMBL" id="CP066014">
    <property type="protein sequence ID" value="QQB62667.1"/>
    <property type="molecule type" value="Genomic_DNA"/>
</dbReference>
<dbReference type="KEGG" id="avg:I6H45_04095"/>
<organism evidence="1 2">
    <name type="scientific">Anaerococcus vaginalis</name>
    <dbReference type="NCBI Taxonomy" id="33037"/>
    <lineage>
        <taxon>Bacteria</taxon>
        <taxon>Bacillati</taxon>
        <taxon>Bacillota</taxon>
        <taxon>Tissierellia</taxon>
        <taxon>Tissierellales</taxon>
        <taxon>Peptoniphilaceae</taxon>
        <taxon>Anaerococcus</taxon>
    </lineage>
</organism>
<name>A0A7T4F2M0_9FIRM</name>
<sequence length="73" mass="8480">MNIKEYLKQAFYLDKMINSMLELAETLDTLLIKATVVFSYIPSNTSIISKHEELICKILDLEKDINNDINKLM</sequence>
<proteinExistence type="predicted"/>
<evidence type="ECO:0000313" key="1">
    <source>
        <dbReference type="EMBL" id="QQB62667.1"/>
    </source>
</evidence>
<evidence type="ECO:0000313" key="2">
    <source>
        <dbReference type="Proteomes" id="UP000595276"/>
    </source>
</evidence>
<dbReference type="GeneID" id="79021903"/>
<accession>A0A7T4F2M0</accession>
<dbReference type="RefSeq" id="WP_004838646.1">
    <property type="nucleotide sequence ID" value="NZ_CP066014.1"/>
</dbReference>
<dbReference type="AlphaFoldDB" id="A0A7T4F2M0"/>